<dbReference type="GO" id="GO:0005886">
    <property type="term" value="C:plasma membrane"/>
    <property type="evidence" value="ECO:0007669"/>
    <property type="project" value="TreeGrafter"/>
</dbReference>
<dbReference type="AlphaFoldDB" id="A0A239XC35"/>
<keyword evidence="4 13" id="KW-0808">Transferase</keyword>
<evidence type="ECO:0000256" key="3">
    <source>
        <dbReference type="ARBA" id="ARBA00011903"/>
    </source>
</evidence>
<proteinExistence type="inferred from homology"/>
<dbReference type="Proteomes" id="UP000215196">
    <property type="component" value="Chromosome 1"/>
</dbReference>
<evidence type="ECO:0000256" key="5">
    <source>
        <dbReference type="ARBA" id="ARBA00022741"/>
    </source>
</evidence>
<comment type="similarity">
    <text evidence="2">Belongs to the etk/wzc family.</text>
</comment>
<evidence type="ECO:0000256" key="2">
    <source>
        <dbReference type="ARBA" id="ARBA00008883"/>
    </source>
</evidence>
<dbReference type="Gene3D" id="3.40.50.300">
    <property type="entry name" value="P-loop containing nucleotide triphosphate hydrolases"/>
    <property type="match status" value="1"/>
</dbReference>
<keyword evidence="11" id="KW-1133">Transmembrane helix</keyword>
<feature type="coiled-coil region" evidence="10">
    <location>
        <begin position="438"/>
        <end position="465"/>
    </location>
</feature>
<organism evidence="13 14">
    <name type="scientific">Chryseobacterium taklimakanense</name>
    <dbReference type="NCBI Taxonomy" id="536441"/>
    <lineage>
        <taxon>Bacteria</taxon>
        <taxon>Pseudomonadati</taxon>
        <taxon>Bacteroidota</taxon>
        <taxon>Flavobacteriia</taxon>
        <taxon>Flavobacteriales</taxon>
        <taxon>Weeksellaceae</taxon>
        <taxon>Chryseobacterium group</taxon>
        <taxon>Chryseobacterium</taxon>
    </lineage>
</organism>
<keyword evidence="7" id="KW-0067">ATP-binding</keyword>
<dbReference type="SUPFAM" id="SSF52540">
    <property type="entry name" value="P-loop containing nucleoside triphosphate hydrolases"/>
    <property type="match status" value="1"/>
</dbReference>
<keyword evidence="6 13" id="KW-0418">Kinase</keyword>
<protein>
    <recommendedName>
        <fullName evidence="3">non-specific protein-tyrosine kinase</fullName>
        <ecNumber evidence="3">2.7.10.2</ecNumber>
    </recommendedName>
</protein>
<dbReference type="InterPro" id="IPR025669">
    <property type="entry name" value="AAA_dom"/>
</dbReference>
<dbReference type="EMBL" id="LT906465">
    <property type="protein sequence ID" value="SNV44225.1"/>
    <property type="molecule type" value="Genomic_DNA"/>
</dbReference>
<evidence type="ECO:0000313" key="13">
    <source>
        <dbReference type="EMBL" id="SNV44225.1"/>
    </source>
</evidence>
<keyword evidence="14" id="KW-1185">Reference proteome</keyword>
<feature type="domain" description="AAA" evidence="12">
    <location>
        <begin position="610"/>
        <end position="749"/>
    </location>
</feature>
<keyword evidence="11" id="KW-0812">Transmembrane</keyword>
<keyword evidence="10" id="KW-0175">Coiled coil</keyword>
<evidence type="ECO:0000256" key="6">
    <source>
        <dbReference type="ARBA" id="ARBA00022777"/>
    </source>
</evidence>
<keyword evidence="5" id="KW-0547">Nucleotide-binding</keyword>
<dbReference type="PANTHER" id="PTHR32309">
    <property type="entry name" value="TYROSINE-PROTEIN KINASE"/>
    <property type="match status" value="1"/>
</dbReference>
<evidence type="ECO:0000256" key="8">
    <source>
        <dbReference type="ARBA" id="ARBA00023137"/>
    </source>
</evidence>
<evidence type="ECO:0000256" key="11">
    <source>
        <dbReference type="SAM" id="Phobius"/>
    </source>
</evidence>
<dbReference type="RefSeq" id="WP_095071723.1">
    <property type="nucleotide sequence ID" value="NZ_LT906465.1"/>
</dbReference>
<evidence type="ECO:0000313" key="14">
    <source>
        <dbReference type="Proteomes" id="UP000215196"/>
    </source>
</evidence>
<evidence type="ECO:0000256" key="10">
    <source>
        <dbReference type="SAM" id="Coils"/>
    </source>
</evidence>
<dbReference type="CDD" id="cd05387">
    <property type="entry name" value="BY-kinase"/>
    <property type="match status" value="1"/>
</dbReference>
<evidence type="ECO:0000259" key="12">
    <source>
        <dbReference type="Pfam" id="PF13614"/>
    </source>
</evidence>
<comment type="similarity">
    <text evidence="1">Belongs to the CpsD/CapB family.</text>
</comment>
<dbReference type="FunFam" id="3.40.50.300:FF:000527">
    <property type="entry name" value="Tyrosine-protein kinase etk"/>
    <property type="match status" value="1"/>
</dbReference>
<reference evidence="13 14" key="1">
    <citation type="submission" date="2017-06" db="EMBL/GenBank/DDBJ databases">
        <authorList>
            <consortium name="Pathogen Informatics"/>
        </authorList>
    </citation>
    <scope>NUCLEOTIDE SEQUENCE [LARGE SCALE GENOMIC DNA]</scope>
    <source>
        <strain evidence="13 14">NCTC13490</strain>
    </source>
</reference>
<dbReference type="InterPro" id="IPR050445">
    <property type="entry name" value="Bact_polysacc_biosynth/exp"/>
</dbReference>
<dbReference type="GO" id="GO:0005524">
    <property type="term" value="F:ATP binding"/>
    <property type="evidence" value="ECO:0007669"/>
    <property type="project" value="UniProtKB-KW"/>
</dbReference>
<sequence>MIPDKNTPGKNNLAEKYGSFSLFDPEHFIRRVIKNWYWFVLMGLLGYGIYYIYNKYYAQRIYSSSLSLSISKNTASYFTPSQSINFIWGQDSNRDGVYLKKMILSRSHNEYLVNNLDLFVNYATKGAIKQTYLDKYDSPVFLVIDRTHLQQVNFPITLIPKGANTYEVQLPEEGRSTNLYNYNTEAFERINTYAQPKKTNISVGQWYTTPNFRFKLVKNPVKPSIELDNIIITLSTVNDAVNSIVNNIAVDFDKELPTIMIITKRGYNLNGTVQFLNTTVDELIKKRLRDQNVVDKNTSEYLAENLKSIRKKLDSASQKLNQVKITEGLFDVEGKDAKTVEKIATLEAKRADLLTKVNSLNAVRNSLATANLDRMISLNAAGIEDGMFNATVSDLKSLYAKRRELAQIYTPNSEPMREINRLINEASGNSQNSLRRYYAGYYDEINKINREISAAENQLIKLPEQQRRYFDVERGYNIIESTYNALLTKQAETDMRMQTSRSDLQVIDPAKNTGQGPIAPNVTRAKYTIIGGLLALPLLFLIIGELLDNKVRNIRELLSATRIPLLGVIGRNNYENNLTVLHQPKSSIAEAFRGIRANLRFLYNEDGTSKVILVTSSVGTEGKTFTSINIASVLALSGKKTILLGMDLRKPKIFGDFNINNKYGISNFLTGEVSMEQIINETAVPSLHVATSGPIPPNPSELLMSQRNIDFINQLRREYDFVILDSPPAGLVADSFELMKLADANVYVVRHEYTEKYMLKMITEKYHKHEVENLGLVYNDYLVNQGYGYDYGYGYGYGYGYFDEDKNYEEPTLVKLRNWLSKIFNRNS</sequence>
<dbReference type="GO" id="GO:0004715">
    <property type="term" value="F:non-membrane spanning protein tyrosine kinase activity"/>
    <property type="evidence" value="ECO:0007669"/>
    <property type="project" value="UniProtKB-EC"/>
</dbReference>
<feature type="transmembrane region" description="Helical" evidence="11">
    <location>
        <begin position="36"/>
        <end position="53"/>
    </location>
</feature>
<dbReference type="EC" id="2.7.10.2" evidence="3"/>
<evidence type="ECO:0000256" key="4">
    <source>
        <dbReference type="ARBA" id="ARBA00022679"/>
    </source>
</evidence>
<dbReference type="Pfam" id="PF13614">
    <property type="entry name" value="AAA_31"/>
    <property type="match status" value="1"/>
</dbReference>
<keyword evidence="11" id="KW-0472">Membrane</keyword>
<dbReference type="KEGG" id="ctak:4412677_01373"/>
<evidence type="ECO:0000256" key="9">
    <source>
        <dbReference type="ARBA" id="ARBA00051245"/>
    </source>
</evidence>
<feature type="coiled-coil region" evidence="10">
    <location>
        <begin position="306"/>
        <end position="363"/>
    </location>
</feature>
<dbReference type="InterPro" id="IPR005702">
    <property type="entry name" value="Wzc-like_C"/>
</dbReference>
<gene>
    <name evidence="13" type="primary">ywqD</name>
    <name evidence="13" type="ORF">SAMEA4412677_01373</name>
</gene>
<dbReference type="PANTHER" id="PTHR32309:SF13">
    <property type="entry name" value="FERRIC ENTEROBACTIN TRANSPORT PROTEIN FEPE"/>
    <property type="match status" value="1"/>
</dbReference>
<evidence type="ECO:0000256" key="1">
    <source>
        <dbReference type="ARBA" id="ARBA00007316"/>
    </source>
</evidence>
<evidence type="ECO:0000256" key="7">
    <source>
        <dbReference type="ARBA" id="ARBA00022840"/>
    </source>
</evidence>
<keyword evidence="8" id="KW-0829">Tyrosine-protein kinase</keyword>
<dbReference type="GO" id="GO:0042802">
    <property type="term" value="F:identical protein binding"/>
    <property type="evidence" value="ECO:0007669"/>
    <property type="project" value="UniProtKB-ARBA"/>
</dbReference>
<dbReference type="InterPro" id="IPR027417">
    <property type="entry name" value="P-loop_NTPase"/>
</dbReference>
<comment type="catalytic activity">
    <reaction evidence="9">
        <text>L-tyrosyl-[protein] + ATP = O-phospho-L-tyrosyl-[protein] + ADP + H(+)</text>
        <dbReference type="Rhea" id="RHEA:10596"/>
        <dbReference type="Rhea" id="RHEA-COMP:10136"/>
        <dbReference type="Rhea" id="RHEA-COMP:20101"/>
        <dbReference type="ChEBI" id="CHEBI:15378"/>
        <dbReference type="ChEBI" id="CHEBI:30616"/>
        <dbReference type="ChEBI" id="CHEBI:46858"/>
        <dbReference type="ChEBI" id="CHEBI:61978"/>
        <dbReference type="ChEBI" id="CHEBI:456216"/>
        <dbReference type="EC" id="2.7.10.2"/>
    </reaction>
</comment>
<dbReference type="NCBIfam" id="TIGR01007">
    <property type="entry name" value="eps_fam"/>
    <property type="match status" value="1"/>
</dbReference>
<name>A0A239XC35_9FLAO</name>
<accession>A0A239XC35</accession>